<dbReference type="Proteomes" id="UP000281738">
    <property type="component" value="Unassembled WGS sequence"/>
</dbReference>
<dbReference type="InterPro" id="IPR011991">
    <property type="entry name" value="ArsR-like_HTH"/>
</dbReference>
<dbReference type="PANTHER" id="PTHR34580:SF3">
    <property type="entry name" value="PROTEIN PAFB"/>
    <property type="match status" value="1"/>
</dbReference>
<dbReference type="PROSITE" id="PS00894">
    <property type="entry name" value="HTH_DEOR_1"/>
    <property type="match status" value="1"/>
</dbReference>
<dbReference type="PIRSF" id="PIRSF016838">
    <property type="entry name" value="PafC"/>
    <property type="match status" value="1"/>
</dbReference>
<dbReference type="Pfam" id="PF13280">
    <property type="entry name" value="WYL"/>
    <property type="match status" value="1"/>
</dbReference>
<dbReference type="InterPro" id="IPR018356">
    <property type="entry name" value="Tscrpt_reg_HTH_DeoR_CS"/>
</dbReference>
<feature type="domain" description="HTH deoR-type" evidence="4">
    <location>
        <begin position="4"/>
        <end position="63"/>
    </location>
</feature>
<dbReference type="PROSITE" id="PS51000">
    <property type="entry name" value="HTH_DEOR_2"/>
    <property type="match status" value="1"/>
</dbReference>
<protein>
    <submittedName>
        <fullName evidence="5">Putative DNA-binding transcriptional regulator YafY</fullName>
    </submittedName>
</protein>
<dbReference type="Pfam" id="PF08279">
    <property type="entry name" value="HTH_11"/>
    <property type="match status" value="1"/>
</dbReference>
<proteinExistence type="predicted"/>
<evidence type="ECO:0000256" key="1">
    <source>
        <dbReference type="ARBA" id="ARBA00023015"/>
    </source>
</evidence>
<evidence type="ECO:0000259" key="4">
    <source>
        <dbReference type="PROSITE" id="PS51000"/>
    </source>
</evidence>
<dbReference type="InterPro" id="IPR036388">
    <property type="entry name" value="WH-like_DNA-bd_sf"/>
</dbReference>
<evidence type="ECO:0000313" key="6">
    <source>
        <dbReference type="Proteomes" id="UP000281738"/>
    </source>
</evidence>
<keyword evidence="2 5" id="KW-0238">DNA-binding</keyword>
<dbReference type="SUPFAM" id="SSF46785">
    <property type="entry name" value="Winged helix' DNA-binding domain"/>
    <property type="match status" value="1"/>
</dbReference>
<dbReference type="PANTHER" id="PTHR34580">
    <property type="match status" value="1"/>
</dbReference>
<dbReference type="CDD" id="cd00090">
    <property type="entry name" value="HTH_ARSR"/>
    <property type="match status" value="1"/>
</dbReference>
<dbReference type="RefSeq" id="WP_123390458.1">
    <property type="nucleotide sequence ID" value="NZ_RKHO01000001.1"/>
</dbReference>
<dbReference type="InterPro" id="IPR036390">
    <property type="entry name" value="WH_DNA-bd_sf"/>
</dbReference>
<dbReference type="Gene3D" id="1.10.10.10">
    <property type="entry name" value="Winged helix-like DNA-binding domain superfamily/Winged helix DNA-binding domain"/>
    <property type="match status" value="1"/>
</dbReference>
<keyword evidence="6" id="KW-1185">Reference proteome</keyword>
<comment type="caution">
    <text evidence="5">The sequence shown here is derived from an EMBL/GenBank/DDBJ whole genome shotgun (WGS) entry which is preliminary data.</text>
</comment>
<accession>A0A3N2CU78</accession>
<dbReference type="InterPro" id="IPR028349">
    <property type="entry name" value="PafC-like"/>
</dbReference>
<evidence type="ECO:0000256" key="2">
    <source>
        <dbReference type="ARBA" id="ARBA00023125"/>
    </source>
</evidence>
<organism evidence="5 6">
    <name type="scientific">Nocardioides aurantiacus</name>
    <dbReference type="NCBI Taxonomy" id="86796"/>
    <lineage>
        <taxon>Bacteria</taxon>
        <taxon>Bacillati</taxon>
        <taxon>Actinomycetota</taxon>
        <taxon>Actinomycetes</taxon>
        <taxon>Propionibacteriales</taxon>
        <taxon>Nocardioidaceae</taxon>
        <taxon>Nocardioides</taxon>
    </lineage>
</organism>
<dbReference type="InterPro" id="IPR013196">
    <property type="entry name" value="HTH_11"/>
</dbReference>
<name>A0A3N2CU78_9ACTN</name>
<dbReference type="EMBL" id="RKHO01000001">
    <property type="protein sequence ID" value="ROR91093.1"/>
    <property type="molecule type" value="Genomic_DNA"/>
</dbReference>
<dbReference type="InterPro" id="IPR001034">
    <property type="entry name" value="DeoR_HTH"/>
</dbReference>
<reference evidence="5 6" key="1">
    <citation type="submission" date="2018-11" db="EMBL/GenBank/DDBJ databases">
        <title>Sequencing the genomes of 1000 actinobacteria strains.</title>
        <authorList>
            <person name="Klenk H.-P."/>
        </authorList>
    </citation>
    <scope>NUCLEOTIDE SEQUENCE [LARGE SCALE GENOMIC DNA]</scope>
    <source>
        <strain evidence="5 6">DSM 12652</strain>
    </source>
</reference>
<dbReference type="PROSITE" id="PS52050">
    <property type="entry name" value="WYL"/>
    <property type="match status" value="1"/>
</dbReference>
<sequence>MAATSARALELLSLLVARDGWTGSELARRLDVSVRTLRRDIETLRALGYPVAAMKGPEGGYRLAPGTKLPPLQFDDEQAIALAVALQTAPATVSGHTDAAARALTTVKQVMPAHLQAEVDALYLTAIRNYWAFGAPPVEPATLKAVGNAVRASHRLRFDYLTQTGHRPHPADRDFEPPLEVEPHHLVLWAGRWYLVAYQTRDAGWGIYRVDRIHPRSPTGAPFTRRELPAGNVADYVMSSHDRGDTLAPWPCLGTVLIDLPADIVARWAPSGAVVEYLTATSCRFTLGAWSWAGVAGLLATFDADFTILDPPELTHACQQLAIRYHAATGRGPRSEESTIPRR</sequence>
<dbReference type="InterPro" id="IPR051534">
    <property type="entry name" value="CBASS_pafABC_assoc_protein"/>
</dbReference>
<keyword evidence="1" id="KW-0805">Transcription regulation</keyword>
<dbReference type="OrthoDB" id="8555652at2"/>
<evidence type="ECO:0000256" key="3">
    <source>
        <dbReference type="ARBA" id="ARBA00023163"/>
    </source>
</evidence>
<dbReference type="GO" id="GO:0003677">
    <property type="term" value="F:DNA binding"/>
    <property type="evidence" value="ECO:0007669"/>
    <property type="project" value="UniProtKB-KW"/>
</dbReference>
<dbReference type="GO" id="GO:0003700">
    <property type="term" value="F:DNA-binding transcription factor activity"/>
    <property type="evidence" value="ECO:0007669"/>
    <property type="project" value="InterPro"/>
</dbReference>
<dbReference type="AlphaFoldDB" id="A0A3N2CU78"/>
<keyword evidence="3" id="KW-0804">Transcription</keyword>
<evidence type="ECO:0000313" key="5">
    <source>
        <dbReference type="EMBL" id="ROR91093.1"/>
    </source>
</evidence>
<gene>
    <name evidence="5" type="ORF">EDD33_1954</name>
</gene>
<dbReference type="InterPro" id="IPR026881">
    <property type="entry name" value="WYL_dom"/>
</dbReference>